<dbReference type="Proteomes" id="UP000182835">
    <property type="component" value="Unassembled WGS sequence"/>
</dbReference>
<dbReference type="AlphaFoldDB" id="A0A1L8R4V4"/>
<dbReference type="EMBL" id="JXKG01000014">
    <property type="protein sequence ID" value="OJG14756.1"/>
    <property type="molecule type" value="Genomic_DNA"/>
</dbReference>
<gene>
    <name evidence="1" type="ORF">RU96_GL000669</name>
</gene>
<comment type="caution">
    <text evidence="1">The sequence shown here is derived from an EMBL/GenBank/DDBJ whole genome shotgun (WGS) entry which is preliminary data.</text>
</comment>
<organism evidence="1 2">
    <name type="scientific">Enterococcus canintestini</name>
    <dbReference type="NCBI Taxonomy" id="317010"/>
    <lineage>
        <taxon>Bacteria</taxon>
        <taxon>Bacillati</taxon>
        <taxon>Bacillota</taxon>
        <taxon>Bacilli</taxon>
        <taxon>Lactobacillales</taxon>
        <taxon>Enterococcaceae</taxon>
        <taxon>Enterococcus</taxon>
    </lineage>
</organism>
<evidence type="ECO:0000313" key="1">
    <source>
        <dbReference type="EMBL" id="OJG14756.1"/>
    </source>
</evidence>
<reference evidence="1 2" key="1">
    <citation type="submission" date="2014-12" db="EMBL/GenBank/DDBJ databases">
        <title>Draft genome sequences of 29 type strains of Enterococci.</title>
        <authorList>
            <person name="Zhong Z."/>
            <person name="Sun Z."/>
            <person name="Liu W."/>
            <person name="Zhang W."/>
            <person name="Zhang H."/>
        </authorList>
    </citation>
    <scope>NUCLEOTIDE SEQUENCE [LARGE SCALE GENOMIC DNA]</scope>
    <source>
        <strain evidence="1 2">DSM 21207</strain>
    </source>
</reference>
<evidence type="ECO:0000313" key="2">
    <source>
        <dbReference type="Proteomes" id="UP000182835"/>
    </source>
</evidence>
<dbReference type="STRING" id="317010.RU96_GL000669"/>
<protein>
    <submittedName>
        <fullName evidence="1">Uncharacterized protein</fullName>
    </submittedName>
</protein>
<accession>A0A1L8R4V4</accession>
<sequence>MLKYAKMTIENDFLKKIFDNEIKRQKLHRKMDKKIFEIKEKIT</sequence>
<name>A0A1L8R4V4_9ENTE</name>
<proteinExistence type="predicted"/>